<dbReference type="InterPro" id="IPR018608">
    <property type="entry name" value="Gti1/Pac2"/>
</dbReference>
<reference evidence="2" key="1">
    <citation type="submission" date="2023-04" db="EMBL/GenBank/DDBJ databases">
        <title>Candida boidinii NBRC 10035.</title>
        <authorList>
            <person name="Ichikawa N."/>
            <person name="Sato H."/>
            <person name="Tonouchi N."/>
        </authorList>
    </citation>
    <scope>NUCLEOTIDE SEQUENCE</scope>
    <source>
        <strain evidence="2">NBRC 10035</strain>
    </source>
</reference>
<organism evidence="2 3">
    <name type="scientific">Candida boidinii</name>
    <name type="common">Yeast</name>
    <dbReference type="NCBI Taxonomy" id="5477"/>
    <lineage>
        <taxon>Eukaryota</taxon>
        <taxon>Fungi</taxon>
        <taxon>Dikarya</taxon>
        <taxon>Ascomycota</taxon>
        <taxon>Saccharomycotina</taxon>
        <taxon>Pichiomycetes</taxon>
        <taxon>Pichiales</taxon>
        <taxon>Pichiaceae</taxon>
        <taxon>Ogataea</taxon>
        <taxon>Ogataea/Candida clade</taxon>
    </lineage>
</organism>
<dbReference type="PANTHER" id="PTHR28027">
    <property type="entry name" value="TRANSCRIPTIONAL REGULATOR MIT1"/>
    <property type="match status" value="1"/>
</dbReference>
<dbReference type="AlphaFoldDB" id="A0A9W6SVP5"/>
<gene>
    <name evidence="2" type="ORF">Cboi02_000074700</name>
</gene>
<dbReference type="GO" id="GO:0003677">
    <property type="term" value="F:DNA binding"/>
    <property type="evidence" value="ECO:0007669"/>
    <property type="project" value="TreeGrafter"/>
</dbReference>
<feature type="compositionally biased region" description="Polar residues" evidence="1">
    <location>
        <begin position="237"/>
        <end position="250"/>
    </location>
</feature>
<sequence>MESYLGITVTPKDAILLIEAARLNLIPKITRRLSEFERSTLIRNGSIFIWDERRSNMKRWTDGRSWSASRVNGSFLTYKEMENGKSFTQKFNNLDSKQQNDISSSYNSSSNNDYYRYKNKGLIKQTFSVTLKTGAKLHLISYIQFDYLKNFTEPKSSDTNLGSDSNQPESTDFEILKRPSFDPRFKDLKIDRNIFPDHIWEDELIELEDEKDINSNNTGSPYSMNKTELPDVKKSPISPTVSPKSVTNEMVSFPRKRSLDKVHTEDTSATSESERSKRMKLNNVSIPPILSANVNTDQCANNDGISLTRSPISSFSSSHSPQQIKRNSVSSSCSSTSTISIFDGFMNEMPITSFFKQQAQPFFSSRNSFNNNNVFASSLNLNSNGRIVNPVTQSLNFRLPPIQLNIPEDKLGALYYDSSDSFNNDGNILNALDRSFR</sequence>
<evidence type="ECO:0000256" key="1">
    <source>
        <dbReference type="SAM" id="MobiDB-lite"/>
    </source>
</evidence>
<keyword evidence="3" id="KW-1185">Reference proteome</keyword>
<feature type="region of interest" description="Disordered" evidence="1">
    <location>
        <begin position="211"/>
        <end position="281"/>
    </location>
</feature>
<dbReference type="Proteomes" id="UP001165120">
    <property type="component" value="Unassembled WGS sequence"/>
</dbReference>
<evidence type="ECO:0000313" key="3">
    <source>
        <dbReference type="Proteomes" id="UP001165120"/>
    </source>
</evidence>
<feature type="region of interest" description="Disordered" evidence="1">
    <location>
        <begin position="312"/>
        <end position="334"/>
    </location>
</feature>
<feature type="compositionally biased region" description="Polar residues" evidence="1">
    <location>
        <begin position="214"/>
        <end position="226"/>
    </location>
</feature>
<proteinExistence type="predicted"/>
<name>A0A9W6SVP5_CANBO</name>
<evidence type="ECO:0000313" key="2">
    <source>
        <dbReference type="EMBL" id="GME67322.1"/>
    </source>
</evidence>
<feature type="compositionally biased region" description="Basic and acidic residues" evidence="1">
    <location>
        <begin position="257"/>
        <end position="276"/>
    </location>
</feature>
<dbReference type="EMBL" id="BSXN01000148">
    <property type="protein sequence ID" value="GME67322.1"/>
    <property type="molecule type" value="Genomic_DNA"/>
</dbReference>
<dbReference type="OrthoDB" id="5572844at2759"/>
<protein>
    <submittedName>
        <fullName evidence="2">Unnamed protein product</fullName>
    </submittedName>
</protein>
<dbReference type="PANTHER" id="PTHR28027:SF1">
    <property type="entry name" value="CAMP INDEPENDENT REGULATORY PROTEIN (AFU_ORTHOLOGUE AFUA_3G09640)"/>
    <property type="match status" value="1"/>
</dbReference>
<comment type="caution">
    <text evidence="2">The sequence shown here is derived from an EMBL/GenBank/DDBJ whole genome shotgun (WGS) entry which is preliminary data.</text>
</comment>
<accession>A0A9W6SVP5</accession>
<dbReference type="Pfam" id="PF09729">
    <property type="entry name" value="Gti1_Pac2"/>
    <property type="match status" value="1"/>
</dbReference>